<feature type="transmembrane region" description="Helical" evidence="7">
    <location>
        <begin position="48"/>
        <end position="70"/>
    </location>
</feature>
<dbReference type="InterPro" id="IPR004358">
    <property type="entry name" value="Sig_transdc_His_kin-like_C"/>
</dbReference>
<dbReference type="Gene3D" id="1.10.287.130">
    <property type="match status" value="1"/>
</dbReference>
<dbReference type="InterPro" id="IPR003594">
    <property type="entry name" value="HATPase_dom"/>
</dbReference>
<dbReference type="AlphaFoldDB" id="A0A1K1U3L3"/>
<feature type="transmembrane region" description="Helical" evidence="7">
    <location>
        <begin position="122"/>
        <end position="144"/>
    </location>
</feature>
<reference evidence="9 10" key="1">
    <citation type="submission" date="2016-11" db="EMBL/GenBank/DDBJ databases">
        <authorList>
            <person name="Jaros S."/>
            <person name="Januszkiewicz K."/>
            <person name="Wedrychowicz H."/>
        </authorList>
    </citation>
    <scope>NUCLEOTIDE SEQUENCE [LARGE SCALE GENOMIC DNA]</scope>
    <source>
        <strain evidence="9 10">DSM 21637</strain>
    </source>
</reference>
<evidence type="ECO:0000256" key="2">
    <source>
        <dbReference type="ARBA" id="ARBA00012438"/>
    </source>
</evidence>
<evidence type="ECO:0000256" key="7">
    <source>
        <dbReference type="SAM" id="Phobius"/>
    </source>
</evidence>
<keyword evidence="7" id="KW-1133">Transmembrane helix</keyword>
<accession>A0A1K1U3L3</accession>
<evidence type="ECO:0000256" key="1">
    <source>
        <dbReference type="ARBA" id="ARBA00000085"/>
    </source>
</evidence>
<keyword evidence="3" id="KW-0808">Transferase</keyword>
<feature type="transmembrane region" description="Helical" evidence="7">
    <location>
        <begin position="20"/>
        <end position="41"/>
    </location>
</feature>
<dbReference type="PRINTS" id="PR00344">
    <property type="entry name" value="BCTRLSENSOR"/>
</dbReference>
<organism evidence="9 10">
    <name type="scientific">Marinospirillum alkaliphilum DSM 21637</name>
    <dbReference type="NCBI Taxonomy" id="1122209"/>
    <lineage>
        <taxon>Bacteria</taxon>
        <taxon>Pseudomonadati</taxon>
        <taxon>Pseudomonadota</taxon>
        <taxon>Gammaproteobacteria</taxon>
        <taxon>Oceanospirillales</taxon>
        <taxon>Oceanospirillaceae</taxon>
        <taxon>Marinospirillum</taxon>
    </lineage>
</organism>
<evidence type="ECO:0000259" key="8">
    <source>
        <dbReference type="PROSITE" id="PS50109"/>
    </source>
</evidence>
<dbReference type="GO" id="GO:0005886">
    <property type="term" value="C:plasma membrane"/>
    <property type="evidence" value="ECO:0007669"/>
    <property type="project" value="TreeGrafter"/>
</dbReference>
<dbReference type="EMBL" id="FPJW01000001">
    <property type="protein sequence ID" value="SFX07487.1"/>
    <property type="molecule type" value="Genomic_DNA"/>
</dbReference>
<dbReference type="Gene3D" id="3.30.565.10">
    <property type="entry name" value="Histidine kinase-like ATPase, C-terminal domain"/>
    <property type="match status" value="1"/>
</dbReference>
<comment type="catalytic activity">
    <reaction evidence="1">
        <text>ATP + protein L-histidine = ADP + protein N-phospho-L-histidine.</text>
        <dbReference type="EC" id="2.7.13.3"/>
    </reaction>
</comment>
<keyword evidence="7" id="KW-0472">Membrane</keyword>
<keyword evidence="7" id="KW-0812">Transmembrane</keyword>
<dbReference type="InterPro" id="IPR050980">
    <property type="entry name" value="2C_sensor_his_kinase"/>
</dbReference>
<evidence type="ECO:0000256" key="6">
    <source>
        <dbReference type="ARBA" id="ARBA00022840"/>
    </source>
</evidence>
<evidence type="ECO:0000256" key="4">
    <source>
        <dbReference type="ARBA" id="ARBA00022741"/>
    </source>
</evidence>
<dbReference type="Proteomes" id="UP000182350">
    <property type="component" value="Unassembled WGS sequence"/>
</dbReference>
<keyword evidence="10" id="KW-1185">Reference proteome</keyword>
<feature type="domain" description="Histidine kinase" evidence="8">
    <location>
        <begin position="218"/>
        <end position="424"/>
    </location>
</feature>
<evidence type="ECO:0000313" key="10">
    <source>
        <dbReference type="Proteomes" id="UP000182350"/>
    </source>
</evidence>
<dbReference type="GO" id="GO:0000155">
    <property type="term" value="F:phosphorelay sensor kinase activity"/>
    <property type="evidence" value="ECO:0007669"/>
    <property type="project" value="TreeGrafter"/>
</dbReference>
<evidence type="ECO:0000313" key="9">
    <source>
        <dbReference type="EMBL" id="SFX07487.1"/>
    </source>
</evidence>
<keyword evidence="5 9" id="KW-0418">Kinase</keyword>
<dbReference type="InterPro" id="IPR036890">
    <property type="entry name" value="HATPase_C_sf"/>
</dbReference>
<keyword evidence="6" id="KW-0067">ATP-binding</keyword>
<dbReference type="PANTHER" id="PTHR44936">
    <property type="entry name" value="SENSOR PROTEIN CREC"/>
    <property type="match status" value="1"/>
</dbReference>
<dbReference type="SMART" id="SM00387">
    <property type="entry name" value="HATPase_c"/>
    <property type="match status" value="1"/>
</dbReference>
<dbReference type="Pfam" id="PF25323">
    <property type="entry name" value="6TM_PilS"/>
    <property type="match status" value="1"/>
</dbReference>
<dbReference type="PROSITE" id="PS50109">
    <property type="entry name" value="HIS_KIN"/>
    <property type="match status" value="1"/>
</dbReference>
<dbReference type="GO" id="GO:0005524">
    <property type="term" value="F:ATP binding"/>
    <property type="evidence" value="ECO:0007669"/>
    <property type="project" value="UniProtKB-KW"/>
</dbReference>
<sequence>MKDTSPPQPLPLSTPGRNLMRLTLVRGITWTGFLGGIIFGLEVVNFQLNVLAVFSVIMGMALINLLTWWRLSWPRPVADIEYLLHLLADVIGLTLLFYFTGGANNPFISYFLVPLTISAATLPWRFTWIIAGFILLAYPLLMLFHHPVPQLMQMEHDSRFNLHILGMWANFVLSTTLITVFVYKMAQSLRKRDADLSDTRERALRDEQIMAVATQAAGTAHELGTPLSTMAVMLKELSNEHADNAELAADLALLRRQVDTCKVTLQSLVSNADRSRLLNPESKPIKTFLRDVLEHWEVLRPDVRYCIDWPDESKTEPWIPDDITLQQALINLLNNAADASREPVMIMVEWGRQVAQIEIHDQGPGIPMDIAERLGQTFISTKSKGLGLGLFLTHATINRLGGTVRLYNHSQGGTLTEVRIPVLSPSLKSASRENRTS</sequence>
<gene>
    <name evidence="9" type="ORF">SAMN02745752_00437</name>
</gene>
<evidence type="ECO:0000256" key="5">
    <source>
        <dbReference type="ARBA" id="ARBA00022777"/>
    </source>
</evidence>
<dbReference type="SUPFAM" id="SSF55874">
    <property type="entry name" value="ATPase domain of HSP90 chaperone/DNA topoisomerase II/histidine kinase"/>
    <property type="match status" value="1"/>
</dbReference>
<dbReference type="PANTHER" id="PTHR44936:SF10">
    <property type="entry name" value="SENSOR PROTEIN RSTB"/>
    <property type="match status" value="1"/>
</dbReference>
<evidence type="ECO:0000256" key="3">
    <source>
        <dbReference type="ARBA" id="ARBA00022679"/>
    </source>
</evidence>
<dbReference type="RefSeq" id="WP_342715651.1">
    <property type="nucleotide sequence ID" value="NZ_FPJW01000001.1"/>
</dbReference>
<dbReference type="STRING" id="1122209.SAMN02745752_00437"/>
<keyword evidence="4" id="KW-0547">Nucleotide-binding</keyword>
<feature type="transmembrane region" description="Helical" evidence="7">
    <location>
        <begin position="164"/>
        <end position="183"/>
    </location>
</feature>
<name>A0A1K1U3L3_9GAMM</name>
<dbReference type="InterPro" id="IPR005467">
    <property type="entry name" value="His_kinase_dom"/>
</dbReference>
<protein>
    <recommendedName>
        <fullName evidence="2">histidine kinase</fullName>
        <ecNumber evidence="2">2.7.13.3</ecNumber>
    </recommendedName>
</protein>
<dbReference type="Pfam" id="PF02518">
    <property type="entry name" value="HATPase_c"/>
    <property type="match status" value="1"/>
</dbReference>
<dbReference type="EC" id="2.7.13.3" evidence="2"/>
<proteinExistence type="predicted"/>